<keyword evidence="4" id="KW-1185">Reference proteome</keyword>
<feature type="domain" description="AB hydrolase-1" evidence="1">
    <location>
        <begin position="85"/>
        <end position="189"/>
    </location>
</feature>
<dbReference type="Gene3D" id="3.40.50.1820">
    <property type="entry name" value="alpha/beta hydrolase"/>
    <property type="match status" value="1"/>
</dbReference>
<dbReference type="Pfam" id="PF00561">
    <property type="entry name" value="Abhydrolase_1"/>
    <property type="match status" value="1"/>
</dbReference>
<gene>
    <name evidence="3" type="ORF">L3081_17795</name>
</gene>
<organism evidence="3 4">
    <name type="scientific">Colwellia maritima</name>
    <dbReference type="NCBI Taxonomy" id="2912588"/>
    <lineage>
        <taxon>Bacteria</taxon>
        <taxon>Pseudomonadati</taxon>
        <taxon>Pseudomonadota</taxon>
        <taxon>Gammaproteobacteria</taxon>
        <taxon>Alteromonadales</taxon>
        <taxon>Colwelliaceae</taxon>
        <taxon>Colwellia</taxon>
    </lineage>
</organism>
<dbReference type="PROSITE" id="PS51257">
    <property type="entry name" value="PROKAR_LIPOPROTEIN"/>
    <property type="match status" value="1"/>
</dbReference>
<dbReference type="InterPro" id="IPR022742">
    <property type="entry name" value="Hydrolase_4"/>
</dbReference>
<evidence type="ECO:0000259" key="1">
    <source>
        <dbReference type="Pfam" id="PF00561"/>
    </source>
</evidence>
<evidence type="ECO:0000259" key="2">
    <source>
        <dbReference type="Pfam" id="PF12146"/>
    </source>
</evidence>
<sequence length="281" mass="31199">MFKKFIVIGLLTGLFSCTATLKEDKFISQSEAVEVYDDESINNWRQQFPEHQLKTLSLLTADKGAQLEGLYLDNPHSDQLIFVIQGNGMQVKDGGIEMLHSLAALGLDIVIFDRRGLGASSGKATINNLISDANEQYQFIKTELKADRIIAHGYSLGSFIATQLAKDQPIDALVLQGSATNVDDWIKAKTPWYVYPFLTVNMDSAFHAANNQVIVAQQYQKPLLIILGEEDQQVPVALSQKLFDASKSTNKNLIIVKGANHSNMFKDPTTINTYIQFLNSI</sequence>
<evidence type="ECO:0000313" key="3">
    <source>
        <dbReference type="EMBL" id="MCI2284904.1"/>
    </source>
</evidence>
<dbReference type="PANTHER" id="PTHR12277">
    <property type="entry name" value="ALPHA/BETA HYDROLASE DOMAIN-CONTAINING PROTEIN"/>
    <property type="match status" value="1"/>
</dbReference>
<reference evidence="3" key="1">
    <citation type="submission" date="2022-01" db="EMBL/GenBank/DDBJ databases">
        <title>Colwellia maritima, isolated from seawater.</title>
        <authorList>
            <person name="Kristyanto S."/>
            <person name="Jung J."/>
            <person name="Jeon C.O."/>
        </authorList>
    </citation>
    <scope>NUCLEOTIDE SEQUENCE</scope>
    <source>
        <strain evidence="3">MSW7</strain>
    </source>
</reference>
<accession>A0ABS9X3Z5</accession>
<evidence type="ECO:0000313" key="4">
    <source>
        <dbReference type="Proteomes" id="UP001139646"/>
    </source>
</evidence>
<dbReference type="InterPro" id="IPR000073">
    <property type="entry name" value="AB_hydrolase_1"/>
</dbReference>
<dbReference type="Pfam" id="PF12146">
    <property type="entry name" value="Hydrolase_4"/>
    <property type="match status" value="1"/>
</dbReference>
<dbReference type="SUPFAM" id="SSF53474">
    <property type="entry name" value="alpha/beta-Hydrolases"/>
    <property type="match status" value="1"/>
</dbReference>
<dbReference type="InterPro" id="IPR029058">
    <property type="entry name" value="AB_hydrolase_fold"/>
</dbReference>
<dbReference type="Proteomes" id="UP001139646">
    <property type="component" value="Unassembled WGS sequence"/>
</dbReference>
<comment type="caution">
    <text evidence="3">The sequence shown here is derived from an EMBL/GenBank/DDBJ whole genome shotgun (WGS) entry which is preliminary data.</text>
</comment>
<proteinExistence type="predicted"/>
<name>A0ABS9X3Z5_9GAMM</name>
<dbReference type="RefSeq" id="WP_242287364.1">
    <property type="nucleotide sequence ID" value="NZ_JAKKSL010000003.1"/>
</dbReference>
<dbReference type="EMBL" id="JAKKSL010000003">
    <property type="protein sequence ID" value="MCI2284904.1"/>
    <property type="molecule type" value="Genomic_DNA"/>
</dbReference>
<feature type="domain" description="Serine aminopeptidase S33" evidence="2">
    <location>
        <begin position="210"/>
        <end position="264"/>
    </location>
</feature>
<protein>
    <submittedName>
        <fullName evidence="3">Lysophospholipase</fullName>
    </submittedName>
</protein>